<keyword evidence="3 7" id="KW-0963">Cytoplasm</keyword>
<feature type="domain" description="Survival protein SurE-like phosphatase/nucleotidase" evidence="8">
    <location>
        <begin position="3"/>
        <end position="190"/>
    </location>
</feature>
<dbReference type="GO" id="GO:0005737">
    <property type="term" value="C:cytoplasm"/>
    <property type="evidence" value="ECO:0007669"/>
    <property type="project" value="UniProtKB-SubCell"/>
</dbReference>
<dbReference type="GO" id="GO:0008253">
    <property type="term" value="F:5'-nucleotidase activity"/>
    <property type="evidence" value="ECO:0007669"/>
    <property type="project" value="UniProtKB-UniRule"/>
</dbReference>
<feature type="binding site" evidence="7">
    <location>
        <position position="43"/>
    </location>
    <ligand>
        <name>a divalent metal cation</name>
        <dbReference type="ChEBI" id="CHEBI:60240"/>
    </ligand>
</feature>
<feature type="binding site" evidence="7">
    <location>
        <position position="8"/>
    </location>
    <ligand>
        <name>a divalent metal cation</name>
        <dbReference type="ChEBI" id="CHEBI:60240"/>
    </ligand>
</feature>
<gene>
    <name evidence="7 9" type="primary">surE</name>
    <name evidence="9" type="ORF">H0I76_01260</name>
</gene>
<comment type="similarity">
    <text evidence="2 7">Belongs to the SurE nucleotidase family.</text>
</comment>
<proteinExistence type="inferred from homology"/>
<evidence type="ECO:0000256" key="2">
    <source>
        <dbReference type="ARBA" id="ARBA00011062"/>
    </source>
</evidence>
<comment type="catalytic activity">
    <reaction evidence="1 7">
        <text>a ribonucleoside 5'-phosphate + H2O = a ribonucleoside + phosphate</text>
        <dbReference type="Rhea" id="RHEA:12484"/>
        <dbReference type="ChEBI" id="CHEBI:15377"/>
        <dbReference type="ChEBI" id="CHEBI:18254"/>
        <dbReference type="ChEBI" id="CHEBI:43474"/>
        <dbReference type="ChEBI" id="CHEBI:58043"/>
        <dbReference type="EC" id="3.1.3.5"/>
    </reaction>
</comment>
<dbReference type="PANTHER" id="PTHR30457:SF12">
    <property type="entry name" value="5'_3'-NUCLEOTIDASE SURE"/>
    <property type="match status" value="1"/>
</dbReference>
<keyword evidence="6 7" id="KW-0378">Hydrolase</keyword>
<dbReference type="InterPro" id="IPR036523">
    <property type="entry name" value="SurE-like_sf"/>
</dbReference>
<comment type="function">
    <text evidence="7">Nucleotidase that shows phosphatase activity on nucleoside 5'-monophosphates.</text>
</comment>
<dbReference type="InterPro" id="IPR030048">
    <property type="entry name" value="SurE"/>
</dbReference>
<evidence type="ECO:0000259" key="8">
    <source>
        <dbReference type="Pfam" id="PF01975"/>
    </source>
</evidence>
<evidence type="ECO:0000256" key="6">
    <source>
        <dbReference type="ARBA" id="ARBA00022801"/>
    </source>
</evidence>
<evidence type="ECO:0000256" key="1">
    <source>
        <dbReference type="ARBA" id="ARBA00000815"/>
    </source>
</evidence>
<dbReference type="Proteomes" id="UP000655420">
    <property type="component" value="Unassembled WGS sequence"/>
</dbReference>
<accession>A0A8J7M433</accession>
<dbReference type="NCBIfam" id="TIGR00087">
    <property type="entry name" value="surE"/>
    <property type="match status" value="1"/>
</dbReference>
<keyword evidence="5 7" id="KW-0547">Nucleotide-binding</keyword>
<keyword evidence="10" id="KW-1185">Reference proteome</keyword>
<comment type="caution">
    <text evidence="9">The sequence shown here is derived from an EMBL/GenBank/DDBJ whole genome shotgun (WGS) entry which is preliminary data.</text>
</comment>
<evidence type="ECO:0000313" key="9">
    <source>
        <dbReference type="EMBL" id="MBK0397804.1"/>
    </source>
</evidence>
<dbReference type="GO" id="GO:0000166">
    <property type="term" value="F:nucleotide binding"/>
    <property type="evidence" value="ECO:0007669"/>
    <property type="project" value="UniProtKB-KW"/>
</dbReference>
<dbReference type="GO" id="GO:0004309">
    <property type="term" value="F:exopolyphosphatase activity"/>
    <property type="evidence" value="ECO:0007669"/>
    <property type="project" value="TreeGrafter"/>
</dbReference>
<dbReference type="Pfam" id="PF01975">
    <property type="entry name" value="SurE"/>
    <property type="match status" value="1"/>
</dbReference>
<dbReference type="EC" id="3.1.3.5" evidence="7"/>
<organism evidence="9 10">
    <name type="scientific">Thermohalobaculum xanthum</name>
    <dbReference type="NCBI Taxonomy" id="2753746"/>
    <lineage>
        <taxon>Bacteria</taxon>
        <taxon>Pseudomonadati</taxon>
        <taxon>Pseudomonadota</taxon>
        <taxon>Alphaproteobacteria</taxon>
        <taxon>Rhodobacterales</taxon>
        <taxon>Paracoccaceae</taxon>
        <taxon>Thermohalobaculum</taxon>
    </lineage>
</organism>
<name>A0A8J7M433_9RHOB</name>
<feature type="binding site" evidence="7">
    <location>
        <position position="96"/>
    </location>
    <ligand>
        <name>a divalent metal cation</name>
        <dbReference type="ChEBI" id="CHEBI:60240"/>
    </ligand>
</feature>
<comment type="cofactor">
    <cofactor evidence="7">
        <name>a divalent metal cation</name>
        <dbReference type="ChEBI" id="CHEBI:60240"/>
    </cofactor>
    <text evidence="7">Binds 1 divalent metal cation per subunit.</text>
</comment>
<evidence type="ECO:0000313" key="10">
    <source>
        <dbReference type="Proteomes" id="UP000655420"/>
    </source>
</evidence>
<dbReference type="RefSeq" id="WP_200605964.1">
    <property type="nucleotide sequence ID" value="NZ_JAEHHL010000001.1"/>
</dbReference>
<reference evidence="9" key="1">
    <citation type="submission" date="2020-12" db="EMBL/GenBank/DDBJ databases">
        <title>Bacterial taxonomy.</title>
        <authorList>
            <person name="Pan X."/>
        </authorList>
    </citation>
    <scope>NUCLEOTIDE SEQUENCE</scope>
    <source>
        <strain evidence="9">M0105</strain>
    </source>
</reference>
<dbReference type="EMBL" id="JAEHHL010000001">
    <property type="protein sequence ID" value="MBK0397804.1"/>
    <property type="molecule type" value="Genomic_DNA"/>
</dbReference>
<evidence type="ECO:0000256" key="7">
    <source>
        <dbReference type="HAMAP-Rule" id="MF_00060"/>
    </source>
</evidence>
<dbReference type="AlphaFoldDB" id="A0A8J7M433"/>
<dbReference type="NCBIfam" id="NF001490">
    <property type="entry name" value="PRK00346.1-4"/>
    <property type="match status" value="1"/>
</dbReference>
<dbReference type="InterPro" id="IPR002828">
    <property type="entry name" value="SurE-like_Pase/nucleotidase"/>
</dbReference>
<comment type="subcellular location">
    <subcellularLocation>
        <location evidence="7">Cytoplasm</location>
    </subcellularLocation>
</comment>
<feature type="binding site" evidence="7">
    <location>
        <position position="9"/>
    </location>
    <ligand>
        <name>a divalent metal cation</name>
        <dbReference type="ChEBI" id="CHEBI:60240"/>
    </ligand>
</feature>
<evidence type="ECO:0000256" key="5">
    <source>
        <dbReference type="ARBA" id="ARBA00022741"/>
    </source>
</evidence>
<dbReference type="SUPFAM" id="SSF64167">
    <property type="entry name" value="SurE-like"/>
    <property type="match status" value="1"/>
</dbReference>
<keyword evidence="4 7" id="KW-0479">Metal-binding</keyword>
<dbReference type="GO" id="GO:0008254">
    <property type="term" value="F:3'-nucleotidase activity"/>
    <property type="evidence" value="ECO:0007669"/>
    <property type="project" value="TreeGrafter"/>
</dbReference>
<evidence type="ECO:0000256" key="3">
    <source>
        <dbReference type="ARBA" id="ARBA00022490"/>
    </source>
</evidence>
<dbReference type="Gene3D" id="3.40.1210.10">
    <property type="entry name" value="Survival protein SurE-like phosphatase/nucleotidase"/>
    <property type="match status" value="1"/>
</dbReference>
<protein>
    <recommendedName>
        <fullName evidence="7">5'-nucleotidase SurE</fullName>
        <ecNumber evidence="7">3.1.3.5</ecNumber>
    </recommendedName>
    <alternativeName>
        <fullName evidence="7">Nucleoside 5'-monophosphate phosphohydrolase</fullName>
    </alternativeName>
</protein>
<dbReference type="PANTHER" id="PTHR30457">
    <property type="entry name" value="5'-NUCLEOTIDASE SURE"/>
    <property type="match status" value="1"/>
</dbReference>
<sequence length="265" mass="28530">MRILITNDDGINAPGLKLAESIAAEIAGPSGEVWVVAPDNERSGASHAISYTAPMRLTRLSDRRFSVDGYPADCALVGLHRVMKECPPDLVISGINRGHNVAEDLVYSGTVGAAMEAALAGFPAISMSQFFRNWEGAPDDLWDPARAHGTETLRRVLAMPRRRGVFYNVNFPAVRPEAVKGLAVCPHGLRAEATFEVVPYTAPNGREFQFLRHTTANSSAPEGSDARLCLEGWITATPVIPQMTAYDLIEGARATLSNDSRAASV</sequence>
<dbReference type="GO" id="GO:0046872">
    <property type="term" value="F:metal ion binding"/>
    <property type="evidence" value="ECO:0007669"/>
    <property type="project" value="UniProtKB-UniRule"/>
</dbReference>
<dbReference type="HAMAP" id="MF_00060">
    <property type="entry name" value="SurE"/>
    <property type="match status" value="1"/>
</dbReference>
<evidence type="ECO:0000256" key="4">
    <source>
        <dbReference type="ARBA" id="ARBA00022723"/>
    </source>
</evidence>